<dbReference type="AlphaFoldDB" id="A0A242MGG7"/>
<dbReference type="EMBL" id="NBTY01000141">
    <property type="protein sequence ID" value="OTP70385.1"/>
    <property type="molecule type" value="Genomic_DNA"/>
</dbReference>
<name>A0A242MGG7_CABSO</name>
<evidence type="ECO:0000313" key="1">
    <source>
        <dbReference type="EMBL" id="OTP70385.1"/>
    </source>
</evidence>
<sequence length="66" mass="7472">MAKGEKRLNPLRSFCFRTAEYIADELRSFVADDFLHRSTLNGALKWASGRISPTVSNLICDPNVRD</sequence>
<evidence type="ECO:0000313" key="2">
    <source>
        <dbReference type="Proteomes" id="UP000194546"/>
    </source>
</evidence>
<proteinExistence type="predicted"/>
<accession>A0A242MGG7</accession>
<comment type="caution">
    <text evidence="1">The sequence shown here is derived from an EMBL/GenBank/DDBJ whole genome shotgun (WGS) entry which is preliminary data.</text>
</comment>
<organism evidence="1 2">
    <name type="scientific">Caballeronia sordidicola</name>
    <name type="common">Burkholderia sordidicola</name>
    <dbReference type="NCBI Taxonomy" id="196367"/>
    <lineage>
        <taxon>Bacteria</taxon>
        <taxon>Pseudomonadati</taxon>
        <taxon>Pseudomonadota</taxon>
        <taxon>Betaproteobacteria</taxon>
        <taxon>Burkholderiales</taxon>
        <taxon>Burkholderiaceae</taxon>
        <taxon>Caballeronia</taxon>
    </lineage>
</organism>
<protein>
    <submittedName>
        <fullName evidence="1">Uncharacterized protein</fullName>
    </submittedName>
</protein>
<gene>
    <name evidence="1" type="ORF">PAMC26510_25665</name>
</gene>
<reference evidence="1 2" key="1">
    <citation type="submission" date="2017-03" db="EMBL/GenBank/DDBJ databases">
        <title>Genome analysis of strain PAMC 26510.</title>
        <authorList>
            <person name="Oh H.-M."/>
            <person name="Yang J.-A."/>
        </authorList>
    </citation>
    <scope>NUCLEOTIDE SEQUENCE [LARGE SCALE GENOMIC DNA]</scope>
    <source>
        <strain evidence="1 2">PAMC 26510</strain>
    </source>
</reference>
<dbReference type="Proteomes" id="UP000194546">
    <property type="component" value="Unassembled WGS sequence"/>
</dbReference>